<accession>A0ABQ7X172</accession>
<protein>
    <recommendedName>
        <fullName evidence="2">LTI65/LTI78 N-terminal domain-containing protein</fullName>
    </recommendedName>
</protein>
<gene>
    <name evidence="3" type="ORF">HID58_096204</name>
</gene>
<feature type="domain" description="LTI65/LTI78 N-terminal" evidence="2">
    <location>
        <begin position="20"/>
        <end position="59"/>
    </location>
</feature>
<feature type="region of interest" description="Disordered" evidence="1">
    <location>
        <begin position="1"/>
        <end position="21"/>
    </location>
</feature>
<dbReference type="Pfam" id="PF23403">
    <property type="entry name" value="LTI65_LTI78_N"/>
    <property type="match status" value="1"/>
</dbReference>
<reference evidence="3 4" key="1">
    <citation type="submission" date="2021-05" db="EMBL/GenBank/DDBJ databases">
        <title>Genome Assembly of Synthetic Allotetraploid Brassica napus Reveals Homoeologous Exchanges between Subgenomes.</title>
        <authorList>
            <person name="Davis J.T."/>
        </authorList>
    </citation>
    <scope>NUCLEOTIDE SEQUENCE [LARGE SCALE GENOMIC DNA]</scope>
    <source>
        <strain evidence="4">cv. Da-Ae</strain>
        <tissue evidence="3">Seedling</tissue>
    </source>
</reference>
<dbReference type="Proteomes" id="UP000824890">
    <property type="component" value="Unassembled WGS sequence"/>
</dbReference>
<comment type="caution">
    <text evidence="3">The sequence shown here is derived from an EMBL/GenBank/DDBJ whole genome shotgun (WGS) entry which is preliminary data.</text>
</comment>
<feature type="region of interest" description="Disordered" evidence="1">
    <location>
        <begin position="33"/>
        <end position="56"/>
    </location>
</feature>
<dbReference type="EMBL" id="JAGKQM010002416">
    <property type="protein sequence ID" value="KAH0849661.1"/>
    <property type="molecule type" value="Genomic_DNA"/>
</dbReference>
<evidence type="ECO:0000256" key="1">
    <source>
        <dbReference type="SAM" id="MobiDB-lite"/>
    </source>
</evidence>
<organism evidence="3 4">
    <name type="scientific">Brassica napus</name>
    <name type="common">Rape</name>
    <dbReference type="NCBI Taxonomy" id="3708"/>
    <lineage>
        <taxon>Eukaryota</taxon>
        <taxon>Viridiplantae</taxon>
        <taxon>Streptophyta</taxon>
        <taxon>Embryophyta</taxon>
        <taxon>Tracheophyta</taxon>
        <taxon>Spermatophyta</taxon>
        <taxon>Magnoliopsida</taxon>
        <taxon>eudicotyledons</taxon>
        <taxon>Gunneridae</taxon>
        <taxon>Pentapetalae</taxon>
        <taxon>rosids</taxon>
        <taxon>malvids</taxon>
        <taxon>Brassicales</taxon>
        <taxon>Brassicaceae</taxon>
        <taxon>Brassiceae</taxon>
        <taxon>Brassica</taxon>
    </lineage>
</organism>
<evidence type="ECO:0000313" key="3">
    <source>
        <dbReference type="EMBL" id="KAH0849661.1"/>
    </source>
</evidence>
<sequence>MKISTQESGHRKKGIKSRANKVFTKVKEKAKKIKNSPIKLGHSHGHNHDHDVYEEEYGKQESEWHVVNLCHYVTPGKLISDTAEDRSTRNKRFPIGIVGLYQRPEPEPLRDTFYIYTLEMDVRTEAPCHPPKLHDMLVRE</sequence>
<name>A0ABQ7X172_BRANA</name>
<feature type="compositionally biased region" description="Basic and acidic residues" evidence="1">
    <location>
        <begin position="46"/>
        <end position="56"/>
    </location>
</feature>
<feature type="compositionally biased region" description="Basic residues" evidence="1">
    <location>
        <begin position="10"/>
        <end position="19"/>
    </location>
</feature>
<evidence type="ECO:0000259" key="2">
    <source>
        <dbReference type="Pfam" id="PF23403"/>
    </source>
</evidence>
<proteinExistence type="predicted"/>
<dbReference type="InterPro" id="IPR056605">
    <property type="entry name" value="LTI65_LTI78_N"/>
</dbReference>
<keyword evidence="4" id="KW-1185">Reference proteome</keyword>
<evidence type="ECO:0000313" key="4">
    <source>
        <dbReference type="Proteomes" id="UP000824890"/>
    </source>
</evidence>